<keyword evidence="2" id="KW-1185">Reference proteome</keyword>
<reference evidence="1" key="1">
    <citation type="journal article" date="2021" name="Microb. Physiol.">
        <title>Proteogenomic Insights into the Physiology of Marine, Sulfate-Reducing, Filamentous Desulfonema limicola and Desulfonema magnum.</title>
        <authorList>
            <person name="Schnaars V."/>
            <person name="Wohlbrand L."/>
            <person name="Scheve S."/>
            <person name="Hinrichs C."/>
            <person name="Reinhardt R."/>
            <person name="Rabus R."/>
        </authorList>
    </citation>
    <scope>NUCLEOTIDE SEQUENCE</scope>
    <source>
        <strain evidence="1">4be13</strain>
    </source>
</reference>
<protein>
    <submittedName>
        <fullName evidence="1">Uncharacterized protein</fullName>
    </submittedName>
</protein>
<accession>A0A975BLX4</accession>
<evidence type="ECO:0000313" key="2">
    <source>
        <dbReference type="Proteomes" id="UP000663722"/>
    </source>
</evidence>
<gene>
    <name evidence="1" type="ORF">dnm_039160</name>
</gene>
<evidence type="ECO:0000313" key="1">
    <source>
        <dbReference type="EMBL" id="QTA87876.1"/>
    </source>
</evidence>
<dbReference type="KEGG" id="dmm:dnm_039160"/>
<dbReference type="EMBL" id="CP061800">
    <property type="protein sequence ID" value="QTA87876.1"/>
    <property type="molecule type" value="Genomic_DNA"/>
</dbReference>
<organism evidence="1 2">
    <name type="scientific">Desulfonema magnum</name>
    <dbReference type="NCBI Taxonomy" id="45655"/>
    <lineage>
        <taxon>Bacteria</taxon>
        <taxon>Pseudomonadati</taxon>
        <taxon>Thermodesulfobacteriota</taxon>
        <taxon>Desulfobacteria</taxon>
        <taxon>Desulfobacterales</taxon>
        <taxon>Desulfococcaceae</taxon>
        <taxon>Desulfonema</taxon>
    </lineage>
</organism>
<sequence length="37" mass="4549">MRSEIELLRRRKKHISDYAQKELRDRVEAALRALQRI</sequence>
<name>A0A975BLX4_9BACT</name>
<proteinExistence type="predicted"/>
<dbReference type="AlphaFoldDB" id="A0A975BLX4"/>
<dbReference type="Proteomes" id="UP000663722">
    <property type="component" value="Chromosome"/>
</dbReference>